<dbReference type="EMBL" id="JACHHK010000002">
    <property type="protein sequence ID" value="MBB5182669.1"/>
    <property type="molecule type" value="Genomic_DNA"/>
</dbReference>
<name>A0A7W8CXB8_9FIRM</name>
<sequence>MEYFTFNDGNKIPAVGFGVFMIPNDGSTY</sequence>
<reference evidence="1 2" key="1">
    <citation type="submission" date="2020-08" db="EMBL/GenBank/DDBJ databases">
        <title>Genomic Encyclopedia of Type Strains, Phase IV (KMG-IV): sequencing the most valuable type-strain genomes for metagenomic binning, comparative biology and taxonomic classification.</title>
        <authorList>
            <person name="Goeker M."/>
        </authorList>
    </citation>
    <scope>NUCLEOTIDE SEQUENCE [LARGE SCALE GENOMIC DNA]</scope>
    <source>
        <strain evidence="1 2">DSM 25799</strain>
    </source>
</reference>
<evidence type="ECO:0000313" key="2">
    <source>
        <dbReference type="Proteomes" id="UP000539953"/>
    </source>
</evidence>
<comment type="caution">
    <text evidence="1">The sequence shown here is derived from an EMBL/GenBank/DDBJ whole genome shotgun (WGS) entry which is preliminary data.</text>
</comment>
<protein>
    <submittedName>
        <fullName evidence="1">Diketogulonate reductase-like aldo/keto reductase</fullName>
    </submittedName>
</protein>
<evidence type="ECO:0000313" key="1">
    <source>
        <dbReference type="EMBL" id="MBB5182669.1"/>
    </source>
</evidence>
<keyword evidence="2" id="KW-1185">Reference proteome</keyword>
<gene>
    <name evidence="1" type="ORF">HNQ47_000688</name>
</gene>
<proteinExistence type="predicted"/>
<dbReference type="AlphaFoldDB" id="A0A7W8CXB8"/>
<organism evidence="1 2">
    <name type="scientific">Catenisphaera adipataccumulans</name>
    <dbReference type="NCBI Taxonomy" id="700500"/>
    <lineage>
        <taxon>Bacteria</taxon>
        <taxon>Bacillati</taxon>
        <taxon>Bacillota</taxon>
        <taxon>Erysipelotrichia</taxon>
        <taxon>Erysipelotrichales</taxon>
        <taxon>Erysipelotrichaceae</taxon>
        <taxon>Catenisphaera</taxon>
    </lineage>
</organism>
<accession>A0A7W8CXB8</accession>
<dbReference type="Proteomes" id="UP000539953">
    <property type="component" value="Unassembled WGS sequence"/>
</dbReference>